<evidence type="ECO:0000259" key="3">
    <source>
        <dbReference type="Pfam" id="PF07589"/>
    </source>
</evidence>
<sequence>MRKLLSYALAGGMLMVAVPASAATFTPFTINLSATDANTATYTYTFDPGTYVVALTQATYTAFAPASPNAGNWADYYRYFVGQSAIDSGSYQYSGTLSTRYATATDAFNAYSAQGPLTLNFSTATTVKFQIGDDLNSLGDNTGGTSLRVTQSAVPEASTWAMMVIGFGAVGYGLRRSKVPAVRFA</sequence>
<evidence type="ECO:0000256" key="2">
    <source>
        <dbReference type="SAM" id="SignalP"/>
    </source>
</evidence>
<dbReference type="InterPro" id="IPR013424">
    <property type="entry name" value="Ice-binding_C"/>
</dbReference>
<organism evidence="4 5">
    <name type="scientific">Sphingomonas vulcanisoli</name>
    <dbReference type="NCBI Taxonomy" id="1658060"/>
    <lineage>
        <taxon>Bacteria</taxon>
        <taxon>Pseudomonadati</taxon>
        <taxon>Pseudomonadota</taxon>
        <taxon>Alphaproteobacteria</taxon>
        <taxon>Sphingomonadales</taxon>
        <taxon>Sphingomonadaceae</taxon>
        <taxon>Sphingomonas</taxon>
    </lineage>
</organism>
<evidence type="ECO:0000313" key="5">
    <source>
        <dbReference type="Proteomes" id="UP000727456"/>
    </source>
</evidence>
<dbReference type="NCBIfam" id="NF035944">
    <property type="entry name" value="PEPxxWA-CTERM"/>
    <property type="match status" value="1"/>
</dbReference>
<keyword evidence="1" id="KW-1133">Transmembrane helix</keyword>
<protein>
    <recommendedName>
        <fullName evidence="3">Ice-binding protein C-terminal domain-containing protein</fullName>
    </recommendedName>
</protein>
<dbReference type="Proteomes" id="UP000727456">
    <property type="component" value="Unassembled WGS sequence"/>
</dbReference>
<name>A0ABX0TWY2_9SPHN</name>
<evidence type="ECO:0000256" key="1">
    <source>
        <dbReference type="SAM" id="Phobius"/>
    </source>
</evidence>
<feature type="transmembrane region" description="Helical" evidence="1">
    <location>
        <begin position="157"/>
        <end position="174"/>
    </location>
</feature>
<keyword evidence="2" id="KW-0732">Signal</keyword>
<dbReference type="Pfam" id="PF07589">
    <property type="entry name" value="PEP-CTERM"/>
    <property type="match status" value="1"/>
</dbReference>
<proteinExistence type="predicted"/>
<comment type="caution">
    <text evidence="4">The sequence shown here is derived from an EMBL/GenBank/DDBJ whole genome shotgun (WGS) entry which is preliminary data.</text>
</comment>
<gene>
    <name evidence="4" type="ORF">FHS31_002519</name>
</gene>
<keyword evidence="5" id="KW-1185">Reference proteome</keyword>
<feature type="chain" id="PRO_5047032858" description="Ice-binding protein C-terminal domain-containing protein" evidence="2">
    <location>
        <begin position="23"/>
        <end position="185"/>
    </location>
</feature>
<keyword evidence="1" id="KW-0812">Transmembrane</keyword>
<reference evidence="4 5" key="1">
    <citation type="submission" date="2020-03" db="EMBL/GenBank/DDBJ databases">
        <title>Genomic Encyclopedia of Type Strains, Phase III (KMG-III): the genomes of soil and plant-associated and newly described type strains.</title>
        <authorList>
            <person name="Whitman W."/>
        </authorList>
    </citation>
    <scope>NUCLEOTIDE SEQUENCE [LARGE SCALE GENOMIC DNA]</scope>
    <source>
        <strain evidence="4 5">CECT 8804</strain>
    </source>
</reference>
<accession>A0ABX0TWY2</accession>
<feature type="signal peptide" evidence="2">
    <location>
        <begin position="1"/>
        <end position="22"/>
    </location>
</feature>
<dbReference type="RefSeq" id="WP_167073985.1">
    <property type="nucleotide sequence ID" value="NZ_JAAOZC010000006.1"/>
</dbReference>
<keyword evidence="1" id="KW-0472">Membrane</keyword>
<feature type="domain" description="Ice-binding protein C-terminal" evidence="3">
    <location>
        <begin position="153"/>
        <end position="176"/>
    </location>
</feature>
<evidence type="ECO:0000313" key="4">
    <source>
        <dbReference type="EMBL" id="NIJ08895.1"/>
    </source>
</evidence>
<dbReference type="EMBL" id="JAAOZC010000006">
    <property type="protein sequence ID" value="NIJ08895.1"/>
    <property type="molecule type" value="Genomic_DNA"/>
</dbReference>